<accession>A0A5C2RPE3</accession>
<evidence type="ECO:0000256" key="2">
    <source>
        <dbReference type="ARBA" id="ARBA00022741"/>
    </source>
</evidence>
<dbReference type="Gene3D" id="3.30.470.20">
    <property type="entry name" value="ATP-grasp fold, B domain"/>
    <property type="match status" value="2"/>
</dbReference>
<keyword evidence="6" id="KW-1185">Reference proteome</keyword>
<dbReference type="GO" id="GO:0004070">
    <property type="term" value="F:aspartate carbamoyltransferase activity"/>
    <property type="evidence" value="ECO:0007669"/>
    <property type="project" value="TreeGrafter"/>
</dbReference>
<organism evidence="5 6">
    <name type="scientific">Lentinus tigrinus ALCF2SS1-6</name>
    <dbReference type="NCBI Taxonomy" id="1328759"/>
    <lineage>
        <taxon>Eukaryota</taxon>
        <taxon>Fungi</taxon>
        <taxon>Dikarya</taxon>
        <taxon>Basidiomycota</taxon>
        <taxon>Agaricomycotina</taxon>
        <taxon>Agaricomycetes</taxon>
        <taxon>Polyporales</taxon>
        <taxon>Polyporaceae</taxon>
        <taxon>Lentinus</taxon>
    </lineage>
</organism>
<dbReference type="GO" id="GO:0005524">
    <property type="term" value="F:ATP binding"/>
    <property type="evidence" value="ECO:0007669"/>
    <property type="project" value="UniProtKB-KW"/>
</dbReference>
<proteinExistence type="predicted"/>
<dbReference type="EMBL" id="ML122321">
    <property type="protein sequence ID" value="RPD53488.1"/>
    <property type="molecule type" value="Genomic_DNA"/>
</dbReference>
<evidence type="ECO:0000313" key="5">
    <source>
        <dbReference type="EMBL" id="RPD53488.1"/>
    </source>
</evidence>
<dbReference type="InterPro" id="IPR036914">
    <property type="entry name" value="MGS-like_dom_sf"/>
</dbReference>
<dbReference type="STRING" id="1328759.A0A5C2RPE3"/>
<dbReference type="PANTHER" id="PTHR11405">
    <property type="entry name" value="CARBAMOYLTRANSFERASE FAMILY MEMBER"/>
    <property type="match status" value="1"/>
</dbReference>
<dbReference type="Gene3D" id="3.20.20.140">
    <property type="entry name" value="Metal-dependent hydrolases"/>
    <property type="match status" value="2"/>
</dbReference>
<feature type="region of interest" description="Disordered" evidence="4">
    <location>
        <begin position="43"/>
        <end position="76"/>
    </location>
</feature>
<dbReference type="Gene3D" id="3.40.50.1380">
    <property type="entry name" value="Methylglyoxal synthase-like domain"/>
    <property type="match status" value="1"/>
</dbReference>
<reference evidence="5" key="1">
    <citation type="journal article" date="2018" name="Genome Biol. Evol.">
        <title>Genomics and development of Lentinus tigrinus, a white-rot wood-decaying mushroom with dimorphic fruiting bodies.</title>
        <authorList>
            <person name="Wu B."/>
            <person name="Xu Z."/>
            <person name="Knudson A."/>
            <person name="Carlson A."/>
            <person name="Chen N."/>
            <person name="Kovaka S."/>
            <person name="LaButti K."/>
            <person name="Lipzen A."/>
            <person name="Pennachio C."/>
            <person name="Riley R."/>
            <person name="Schakwitz W."/>
            <person name="Umezawa K."/>
            <person name="Ohm R.A."/>
            <person name="Grigoriev I.V."/>
            <person name="Nagy L.G."/>
            <person name="Gibbons J."/>
            <person name="Hibbett D."/>
        </authorList>
    </citation>
    <scope>NUCLEOTIDE SEQUENCE [LARGE SCALE GENOMIC DNA]</scope>
    <source>
        <strain evidence="5">ALCF2SS1-6</strain>
    </source>
</reference>
<dbReference type="GO" id="GO:0006207">
    <property type="term" value="P:'de novo' pyrimidine nucleobase biosynthetic process"/>
    <property type="evidence" value="ECO:0007669"/>
    <property type="project" value="TreeGrafter"/>
</dbReference>
<dbReference type="GO" id="GO:0005829">
    <property type="term" value="C:cytosol"/>
    <property type="evidence" value="ECO:0007669"/>
    <property type="project" value="TreeGrafter"/>
</dbReference>
<evidence type="ECO:0000256" key="3">
    <source>
        <dbReference type="ARBA" id="ARBA00022840"/>
    </source>
</evidence>
<evidence type="ECO:0000313" key="6">
    <source>
        <dbReference type="Proteomes" id="UP000313359"/>
    </source>
</evidence>
<protein>
    <submittedName>
        <fullName evidence="5">Glutathione synthetase ATP-binding domain-like protein</fullName>
    </submittedName>
</protein>
<keyword evidence="2" id="KW-0547">Nucleotide-binding</keyword>
<keyword evidence="3 5" id="KW-0067">ATP-binding</keyword>
<dbReference type="PANTHER" id="PTHR11405:SF5">
    <property type="entry name" value="CAD PROTEIN"/>
    <property type="match status" value="1"/>
</dbReference>
<gene>
    <name evidence="5" type="ORF">L227DRAFT_616980</name>
</gene>
<dbReference type="AlphaFoldDB" id="A0A5C2RPE3"/>
<dbReference type="GO" id="GO:0004151">
    <property type="term" value="F:dihydroorotase activity"/>
    <property type="evidence" value="ECO:0007669"/>
    <property type="project" value="TreeGrafter"/>
</dbReference>
<dbReference type="Proteomes" id="UP000313359">
    <property type="component" value="Unassembled WGS sequence"/>
</dbReference>
<dbReference type="GO" id="GO:0006541">
    <property type="term" value="P:glutamine metabolic process"/>
    <property type="evidence" value="ECO:0007669"/>
    <property type="project" value="TreeGrafter"/>
</dbReference>
<evidence type="ECO:0000256" key="4">
    <source>
        <dbReference type="SAM" id="MobiDB-lite"/>
    </source>
</evidence>
<dbReference type="GO" id="GO:0019240">
    <property type="term" value="P:citrulline biosynthetic process"/>
    <property type="evidence" value="ECO:0007669"/>
    <property type="project" value="TreeGrafter"/>
</dbReference>
<feature type="compositionally biased region" description="Basic and acidic residues" evidence="4">
    <location>
        <begin position="66"/>
        <end position="76"/>
    </location>
</feature>
<sequence length="484" mass="53899">MAPEMMDKFSRLLDEIGMDQPLWKELSSFDEAHTFCEKLGLPGAPRMTSSRKRRPSRASIRWSSHRGREGGRDGRGREERKVVMYFISDHVENAGVHSGDTTLIHPPQDLNRKQSAASRTPRSRLRDAQNVTRVFDIQFIAKNNDIKVIGCHLRAGYPHVPLPPDYVGVEVPQFSFSQFSGVDPVLGVHGEVTSTGEVACFGMDKYEVYDEKLEFLHSVQRLGAADFFTEHNVPCKVLPGNLGEDSEQKSEYSPKQHLADHLIDMYINLPSKAATAARTRHMAVARLQDAPRGLSGGLQHVTRDATPSQAHQHSELRARRHYVERKIRHRHEGGGFVTALVFPVGLQTRITDQMSLDKVASNIAGLAYCSYAMSMTASSVNVIALDDGLEAGVKVLFMPFARQPLLMRGPPRSLSNLDAINVFSFGRVPHKLATLPLLFGAVAAGRLTLDDVRKRLHNNPLRIFALLDQGHAKVENIFGRKYSS</sequence>
<keyword evidence="1" id="KW-0436">Ligase</keyword>
<dbReference type="OrthoDB" id="3055472at2759"/>
<name>A0A5C2RPE3_9APHY</name>
<feature type="region of interest" description="Disordered" evidence="4">
    <location>
        <begin position="97"/>
        <end position="125"/>
    </location>
</feature>
<dbReference type="GO" id="GO:0006228">
    <property type="term" value="P:UTP biosynthetic process"/>
    <property type="evidence" value="ECO:0007669"/>
    <property type="project" value="TreeGrafter"/>
</dbReference>
<evidence type="ECO:0000256" key="1">
    <source>
        <dbReference type="ARBA" id="ARBA00022598"/>
    </source>
</evidence>
<dbReference type="GO" id="GO:0004088">
    <property type="term" value="F:carbamoyl-phosphate synthase (glutamine-hydrolyzing) activity"/>
    <property type="evidence" value="ECO:0007669"/>
    <property type="project" value="TreeGrafter"/>
</dbReference>
<dbReference type="SUPFAM" id="SSF56059">
    <property type="entry name" value="Glutathione synthetase ATP-binding domain-like"/>
    <property type="match status" value="1"/>
</dbReference>